<keyword evidence="5 7" id="KW-1133">Transmembrane helix</keyword>
<accession>A0A2G8TLS0</accession>
<keyword evidence="9" id="KW-1185">Reference proteome</keyword>
<protein>
    <recommendedName>
        <fullName evidence="10">Lipopolysaccharide biosynthesis protein</fullName>
    </recommendedName>
</protein>
<name>A0A2G8TLS0_9BURK</name>
<proteinExistence type="inferred from homology"/>
<feature type="transmembrane region" description="Helical" evidence="7">
    <location>
        <begin position="389"/>
        <end position="412"/>
    </location>
</feature>
<gene>
    <name evidence="8" type="ORF">CR105_02210</name>
</gene>
<keyword evidence="4 7" id="KW-0812">Transmembrane</keyword>
<feature type="transmembrane region" description="Helical" evidence="7">
    <location>
        <begin position="303"/>
        <end position="325"/>
    </location>
</feature>
<feature type="transmembrane region" description="Helical" evidence="7">
    <location>
        <begin position="134"/>
        <end position="155"/>
    </location>
</feature>
<dbReference type="GO" id="GO:0005886">
    <property type="term" value="C:plasma membrane"/>
    <property type="evidence" value="ECO:0007669"/>
    <property type="project" value="UniProtKB-SubCell"/>
</dbReference>
<feature type="transmembrane region" description="Helical" evidence="7">
    <location>
        <begin position="432"/>
        <end position="457"/>
    </location>
</feature>
<evidence type="ECO:0000256" key="4">
    <source>
        <dbReference type="ARBA" id="ARBA00022692"/>
    </source>
</evidence>
<evidence type="ECO:0000256" key="1">
    <source>
        <dbReference type="ARBA" id="ARBA00004651"/>
    </source>
</evidence>
<organism evidence="8 9">
    <name type="scientific">Massilia eurypsychrophila</name>
    <dbReference type="NCBI Taxonomy" id="1485217"/>
    <lineage>
        <taxon>Bacteria</taxon>
        <taxon>Pseudomonadati</taxon>
        <taxon>Pseudomonadota</taxon>
        <taxon>Betaproteobacteria</taxon>
        <taxon>Burkholderiales</taxon>
        <taxon>Oxalobacteraceae</taxon>
        <taxon>Telluria group</taxon>
        <taxon>Massilia</taxon>
    </lineage>
</organism>
<comment type="subcellular location">
    <subcellularLocation>
        <location evidence="1">Cell membrane</location>
        <topology evidence="1">Multi-pass membrane protein</topology>
    </subcellularLocation>
</comment>
<keyword evidence="3" id="KW-1003">Cell membrane</keyword>
<evidence type="ECO:0000256" key="7">
    <source>
        <dbReference type="SAM" id="Phobius"/>
    </source>
</evidence>
<feature type="transmembrane region" description="Helical" evidence="7">
    <location>
        <begin position="345"/>
        <end position="368"/>
    </location>
</feature>
<keyword evidence="6 7" id="KW-0472">Membrane</keyword>
<dbReference type="Proteomes" id="UP000230390">
    <property type="component" value="Unassembled WGS sequence"/>
</dbReference>
<dbReference type="OrthoDB" id="5486360at2"/>
<sequence>MRLRRHENATFSCRLSFRSGSRVMSGVRRALAFSIGERYVMLVIALASNMAIARLLTPEAIGIYSVSMAIVGVAQVLRDFGVASYLIQEKDLKDEYIQAAFGILLVLGVGVAIVLLFAAPYIGALYGEPRMIPTLRVCALNFLLIPFCTVSLAILRRNMQFKRLAAVNLAATAAGAIATTGLAFLGYGVISLAIGSVLLNAVTGIGAWIVREDRRILMPAFAEWRRVINFGAQSSVSGIVTSLAMDTNDLVVGKLMGFGPVAILSRAQGLMNLFHRDMMAAIRNVAYPAYAQAHRDNQALEPVYITSVTNVTAVAWPFYGFLALYSHEILRLMFGPQWDAAAPLVPIFCLAGAIAAISSLASSVILAVRRIDLVTKVELSFQPLRAAMIVAAALIFQTTMACALALAISLLIQLPMVYYAKGRCIANDYRALFFGLGQSAKVTLACLIVPSVIAFYTRGSRDTAIGWFAFACAALVCVACWAAALVAVRHPLASEPIFQKMRNAGRLRKTTGT</sequence>
<feature type="transmembrane region" description="Helical" evidence="7">
    <location>
        <begin position="190"/>
        <end position="210"/>
    </location>
</feature>
<dbReference type="Pfam" id="PF13440">
    <property type="entry name" value="Polysacc_synt_3"/>
    <property type="match status" value="1"/>
</dbReference>
<feature type="transmembrane region" description="Helical" evidence="7">
    <location>
        <begin position="39"/>
        <end position="57"/>
    </location>
</feature>
<comment type="similarity">
    <text evidence="2">Belongs to the polysaccharide synthase family.</text>
</comment>
<feature type="transmembrane region" description="Helical" evidence="7">
    <location>
        <begin position="99"/>
        <end position="122"/>
    </location>
</feature>
<reference evidence="8 9" key="1">
    <citation type="submission" date="2017-10" db="EMBL/GenBank/DDBJ databases">
        <title>Massilia psychrophilum sp. nov., a novel purple-pigmented bacterium isolated from Tianshan glacier, Xinjiang Municipality, China.</title>
        <authorList>
            <person name="Wang H."/>
        </authorList>
    </citation>
    <scope>NUCLEOTIDE SEQUENCE [LARGE SCALE GENOMIC DNA]</scope>
    <source>
        <strain evidence="8 9">JCM 30074</strain>
    </source>
</reference>
<feature type="transmembrane region" description="Helical" evidence="7">
    <location>
        <begin position="63"/>
        <end position="87"/>
    </location>
</feature>
<dbReference type="EMBL" id="PDOC01000001">
    <property type="protein sequence ID" value="PIL46982.1"/>
    <property type="molecule type" value="Genomic_DNA"/>
</dbReference>
<feature type="transmembrane region" description="Helical" evidence="7">
    <location>
        <begin position="464"/>
        <end position="488"/>
    </location>
</feature>
<dbReference type="AlphaFoldDB" id="A0A2G8TLS0"/>
<comment type="caution">
    <text evidence="8">The sequence shown here is derived from an EMBL/GenBank/DDBJ whole genome shotgun (WGS) entry which is preliminary data.</text>
</comment>
<evidence type="ECO:0000256" key="3">
    <source>
        <dbReference type="ARBA" id="ARBA00022475"/>
    </source>
</evidence>
<evidence type="ECO:0000313" key="9">
    <source>
        <dbReference type="Proteomes" id="UP000230390"/>
    </source>
</evidence>
<dbReference type="CDD" id="cd13127">
    <property type="entry name" value="MATE_tuaB_like"/>
    <property type="match status" value="1"/>
</dbReference>
<feature type="transmembrane region" description="Helical" evidence="7">
    <location>
        <begin position="164"/>
        <end position="184"/>
    </location>
</feature>
<evidence type="ECO:0000256" key="5">
    <source>
        <dbReference type="ARBA" id="ARBA00022989"/>
    </source>
</evidence>
<dbReference type="PANTHER" id="PTHR30250">
    <property type="entry name" value="PST FAMILY PREDICTED COLANIC ACID TRANSPORTER"/>
    <property type="match status" value="1"/>
</dbReference>
<dbReference type="PANTHER" id="PTHR30250:SF10">
    <property type="entry name" value="LIPOPOLYSACCHARIDE BIOSYNTHESIS PROTEIN WZXC"/>
    <property type="match status" value="1"/>
</dbReference>
<evidence type="ECO:0000313" key="8">
    <source>
        <dbReference type="EMBL" id="PIL46982.1"/>
    </source>
</evidence>
<evidence type="ECO:0008006" key="10">
    <source>
        <dbReference type="Google" id="ProtNLM"/>
    </source>
</evidence>
<evidence type="ECO:0000256" key="2">
    <source>
        <dbReference type="ARBA" id="ARBA00007430"/>
    </source>
</evidence>
<dbReference type="InterPro" id="IPR050833">
    <property type="entry name" value="Poly_Biosynth_Transport"/>
</dbReference>
<evidence type="ECO:0000256" key="6">
    <source>
        <dbReference type="ARBA" id="ARBA00023136"/>
    </source>
</evidence>